<dbReference type="InterPro" id="IPR005318">
    <property type="entry name" value="OM_porin_bac"/>
</dbReference>
<dbReference type="PROSITE" id="PS51257">
    <property type="entry name" value="PROKAR_LIPOPROTEIN"/>
    <property type="match status" value="1"/>
</dbReference>
<sequence length="422" mass="47289">MELAVKVGKQNRLKFISAYTLLALSCSSVAYADFVKDSETSLNFRNFYLERDFDSAQPDIGSWSQAAGIKFSSGYTETPLQVGLDLTANYALRLSDRNEERPDTVLPFEDGKQVNHYHKLGATLKLKYQDSELRIGELMPRTPVAFIDDSRQLVTTYAGVALETKAIDNLKLSLGRITHINARNDDSFEKLSLFAPNGPRFESDGLNYLGLDYNFTPSVTGAYWYGQLEDIYQQHYLNAAYNTTIGESKVKFDARYFNNSEAGDAYYGNIDSQTFGIQANLNNGPHTITAGVQKNKGDSPFPTLAGYAPQPFLHTWSLLGFIKPEELTYHILYSYDFKALGVPGLRATARYLHGSDIARAGFKDNEETETNFILGYTVPQGTFKGLGLEWRYIDTTTKYGAGNTPGTDFVENRIITTYTYKF</sequence>
<dbReference type="GeneID" id="58164168"/>
<evidence type="ECO:0000256" key="3">
    <source>
        <dbReference type="ARBA" id="ARBA00022729"/>
    </source>
</evidence>
<gene>
    <name evidence="5" type="ORF">F955_00415</name>
</gene>
<comment type="caution">
    <text evidence="5">The sequence shown here is derived from an EMBL/GenBank/DDBJ whole genome shotgun (WGS) entry which is preliminary data.</text>
</comment>
<dbReference type="HOGENOM" id="CLU_042378_2_1_6"/>
<evidence type="ECO:0000313" key="6">
    <source>
        <dbReference type="Proteomes" id="UP000018440"/>
    </source>
</evidence>
<dbReference type="PANTHER" id="PTHR34596">
    <property type="entry name" value="CHITOPORIN"/>
    <property type="match status" value="1"/>
</dbReference>
<feature type="chain" id="PRO_5004138693" description="Porin" evidence="4">
    <location>
        <begin position="33"/>
        <end position="422"/>
    </location>
</feature>
<dbReference type="Gene3D" id="2.40.160.10">
    <property type="entry name" value="Porin"/>
    <property type="match status" value="1"/>
</dbReference>
<feature type="signal peptide" evidence="4">
    <location>
        <begin position="1"/>
        <end position="32"/>
    </location>
</feature>
<evidence type="ECO:0000313" key="5">
    <source>
        <dbReference type="EMBL" id="ENV45423.1"/>
    </source>
</evidence>
<comment type="similarity">
    <text evidence="1">Belongs to the outer membrane porin (Opr) (TC 1.B.25) family.</text>
</comment>
<dbReference type="EMBL" id="APPQ01000019">
    <property type="protein sequence ID" value="ENV45423.1"/>
    <property type="molecule type" value="Genomic_DNA"/>
</dbReference>
<name>N9AN17_9GAMM</name>
<organism evidence="5 6">
    <name type="scientific">Acinetobacter schindleri CIP 107287</name>
    <dbReference type="NCBI Taxonomy" id="1217988"/>
    <lineage>
        <taxon>Bacteria</taxon>
        <taxon>Pseudomonadati</taxon>
        <taxon>Pseudomonadota</taxon>
        <taxon>Gammaproteobacteria</taxon>
        <taxon>Moraxellales</taxon>
        <taxon>Moraxellaceae</taxon>
        <taxon>Acinetobacter</taxon>
    </lineage>
</organism>
<dbReference type="AlphaFoldDB" id="N9AN17"/>
<evidence type="ECO:0000256" key="2">
    <source>
        <dbReference type="ARBA" id="ARBA00022448"/>
    </source>
</evidence>
<evidence type="ECO:0000256" key="4">
    <source>
        <dbReference type="SAM" id="SignalP"/>
    </source>
</evidence>
<dbReference type="PATRIC" id="fig|1217988.3.peg.393"/>
<evidence type="ECO:0000256" key="1">
    <source>
        <dbReference type="ARBA" id="ARBA00009075"/>
    </source>
</evidence>
<accession>N9AN17</accession>
<dbReference type="GO" id="GO:0015288">
    <property type="term" value="F:porin activity"/>
    <property type="evidence" value="ECO:0007669"/>
    <property type="project" value="TreeGrafter"/>
</dbReference>
<keyword evidence="3 4" id="KW-0732">Signal</keyword>
<evidence type="ECO:0008006" key="7">
    <source>
        <dbReference type="Google" id="ProtNLM"/>
    </source>
</evidence>
<protein>
    <recommendedName>
        <fullName evidence="7">Porin</fullName>
    </recommendedName>
</protein>
<dbReference type="PANTHER" id="PTHR34596:SF2">
    <property type="entry name" value="CHITOPORIN"/>
    <property type="match status" value="1"/>
</dbReference>
<dbReference type="RefSeq" id="WP_004890227.1">
    <property type="nucleotide sequence ID" value="NZ_KB849574.1"/>
</dbReference>
<dbReference type="Proteomes" id="UP000018440">
    <property type="component" value="Unassembled WGS sequence"/>
</dbReference>
<reference evidence="5 6" key="1">
    <citation type="submission" date="2013-02" db="EMBL/GenBank/DDBJ databases">
        <title>The Genome Sequence of Acinetobacter schindleri CIP 107287.</title>
        <authorList>
            <consortium name="The Broad Institute Genome Sequencing Platform"/>
            <consortium name="The Broad Institute Genome Sequencing Center for Infectious Disease"/>
            <person name="Cerqueira G."/>
            <person name="Feldgarden M."/>
            <person name="Courvalin P."/>
            <person name="Perichon B."/>
            <person name="Grillot-Courvalin C."/>
            <person name="Clermont D."/>
            <person name="Rocha E."/>
            <person name="Yoon E.-J."/>
            <person name="Nemec A."/>
            <person name="Walker B."/>
            <person name="Young S.K."/>
            <person name="Zeng Q."/>
            <person name="Gargeya S."/>
            <person name="Fitzgerald M."/>
            <person name="Haas B."/>
            <person name="Abouelleil A."/>
            <person name="Alvarado L."/>
            <person name="Arachchi H.M."/>
            <person name="Berlin A.M."/>
            <person name="Chapman S.B."/>
            <person name="Dewar J."/>
            <person name="Goldberg J."/>
            <person name="Griggs A."/>
            <person name="Gujja S."/>
            <person name="Hansen M."/>
            <person name="Howarth C."/>
            <person name="Imamovic A."/>
            <person name="Larimer J."/>
            <person name="McCowan C."/>
            <person name="Murphy C."/>
            <person name="Neiman D."/>
            <person name="Pearson M."/>
            <person name="Priest M."/>
            <person name="Roberts A."/>
            <person name="Saif S."/>
            <person name="Shea T."/>
            <person name="Sisk P."/>
            <person name="Sykes S."/>
            <person name="Wortman J."/>
            <person name="Nusbaum C."/>
            <person name="Birren B."/>
        </authorList>
    </citation>
    <scope>NUCLEOTIDE SEQUENCE [LARGE SCALE GENOMIC DNA]</scope>
    <source>
        <strain evidence="5 6">CIP 107287</strain>
    </source>
</reference>
<keyword evidence="2" id="KW-0813">Transport</keyword>
<proteinExistence type="inferred from homology"/>
<dbReference type="GO" id="GO:0016020">
    <property type="term" value="C:membrane"/>
    <property type="evidence" value="ECO:0007669"/>
    <property type="project" value="InterPro"/>
</dbReference>
<dbReference type="Pfam" id="PF03573">
    <property type="entry name" value="OprD"/>
    <property type="match status" value="1"/>
</dbReference>
<dbReference type="InterPro" id="IPR023614">
    <property type="entry name" value="Porin_dom_sf"/>
</dbReference>